<protein>
    <recommendedName>
        <fullName evidence="3">Cthe-2314-like HEPN domain-containing protein</fullName>
    </recommendedName>
</protein>
<accession>A0ABV8SBM7</accession>
<evidence type="ECO:0000313" key="2">
    <source>
        <dbReference type="Proteomes" id="UP001595755"/>
    </source>
</evidence>
<evidence type="ECO:0000313" key="1">
    <source>
        <dbReference type="EMBL" id="MFC4304705.1"/>
    </source>
</evidence>
<evidence type="ECO:0008006" key="3">
    <source>
        <dbReference type="Google" id="ProtNLM"/>
    </source>
</evidence>
<comment type="caution">
    <text evidence="1">The sequence shown here is derived from an EMBL/GenBank/DDBJ whole genome shotgun (WGS) entry which is preliminary data.</text>
</comment>
<sequence length="220" mass="26231">MGGDMKYSMLDNGVDSLKATYLSIQNIEIQYDPTLAGYHHIKDAILTINHANEILFKYFLKTKQEHLIYKDITNYINARKQMKENHIAHIMDTKVKLETISFHEAIDRLEYICGEEIPIAFKKLLKDLNNYRNKIMHYEISIEEEEVRKLIHKLKSCYDYTIRFFDEKFGGIKKRFTSLRFDFTFEDYESTYYEEWADSQALYEFDMLDLMGNRRGGFSS</sequence>
<dbReference type="Proteomes" id="UP001595755">
    <property type="component" value="Unassembled WGS sequence"/>
</dbReference>
<name>A0ABV8SBM7_9BACL</name>
<dbReference type="EMBL" id="JBHSED010000032">
    <property type="protein sequence ID" value="MFC4304705.1"/>
    <property type="molecule type" value="Genomic_DNA"/>
</dbReference>
<gene>
    <name evidence="1" type="ORF">ACFO1S_14840</name>
</gene>
<organism evidence="1 2">
    <name type="scientific">Cohnella boryungensis</name>
    <dbReference type="NCBI Taxonomy" id="768479"/>
    <lineage>
        <taxon>Bacteria</taxon>
        <taxon>Bacillati</taxon>
        <taxon>Bacillota</taxon>
        <taxon>Bacilli</taxon>
        <taxon>Bacillales</taxon>
        <taxon>Paenibacillaceae</taxon>
        <taxon>Cohnella</taxon>
    </lineage>
</organism>
<keyword evidence="2" id="KW-1185">Reference proteome</keyword>
<reference evidence="2" key="1">
    <citation type="journal article" date="2019" name="Int. J. Syst. Evol. Microbiol.">
        <title>The Global Catalogue of Microorganisms (GCM) 10K type strain sequencing project: providing services to taxonomists for standard genome sequencing and annotation.</title>
        <authorList>
            <consortium name="The Broad Institute Genomics Platform"/>
            <consortium name="The Broad Institute Genome Sequencing Center for Infectious Disease"/>
            <person name="Wu L."/>
            <person name="Ma J."/>
        </authorList>
    </citation>
    <scope>NUCLEOTIDE SEQUENCE [LARGE SCALE GENOMIC DNA]</scope>
    <source>
        <strain evidence="2">CGMCC 4.1641</strain>
    </source>
</reference>
<proteinExistence type="predicted"/>